<gene>
    <name evidence="2" type="ORF">GWK47_032972</name>
</gene>
<dbReference type="PANTHER" id="PTHR47018:SF3">
    <property type="entry name" value="MYCBP-ASSOCIATED PROTEIN"/>
    <property type="match status" value="1"/>
</dbReference>
<dbReference type="EMBL" id="JACEEZ010002498">
    <property type="protein sequence ID" value="KAG0728203.1"/>
    <property type="molecule type" value="Genomic_DNA"/>
</dbReference>
<comment type="caution">
    <text evidence="2">The sequence shown here is derived from an EMBL/GenBank/DDBJ whole genome shotgun (WGS) entry which is preliminary data.</text>
</comment>
<feature type="region of interest" description="Disordered" evidence="1">
    <location>
        <begin position="1"/>
        <end position="27"/>
    </location>
</feature>
<organism evidence="2 3">
    <name type="scientific">Chionoecetes opilio</name>
    <name type="common">Atlantic snow crab</name>
    <name type="synonym">Cancer opilio</name>
    <dbReference type="NCBI Taxonomy" id="41210"/>
    <lineage>
        <taxon>Eukaryota</taxon>
        <taxon>Metazoa</taxon>
        <taxon>Ecdysozoa</taxon>
        <taxon>Arthropoda</taxon>
        <taxon>Crustacea</taxon>
        <taxon>Multicrustacea</taxon>
        <taxon>Malacostraca</taxon>
        <taxon>Eumalacostraca</taxon>
        <taxon>Eucarida</taxon>
        <taxon>Decapoda</taxon>
        <taxon>Pleocyemata</taxon>
        <taxon>Brachyura</taxon>
        <taxon>Eubrachyura</taxon>
        <taxon>Majoidea</taxon>
        <taxon>Majidae</taxon>
        <taxon>Chionoecetes</taxon>
    </lineage>
</organism>
<proteinExistence type="predicted"/>
<sequence>MGQARSLKVPAELQQLTPAPDCGARGQTRFDTEVKTDSYTPDPDIQQRENIKDLSWLLVRHYSSPNQSVPAWTGFNQCIINDTQETTTVGYLPIINAPAHVRDTLWTVILRCLRITQELNPGQSTVLTLDEQLYAKAKELQWENLDTCKTLFQCLGGFHIAKNFMRAIGQHYADSGLQQIWSESLVYGENTAQNNMMTKSSNRTTRAHKLTVEALWQIMWPHFLARAQDQGVGEQELQRLSEEVAQSLDGLGDREQTSNPSEALGKLEEAVKDAHLLELLEQYDKTLSPTSLYWRHYMKMFIRAERTGDWQMHKSAFMAMLPWFAHYDHTNYTRWGVIYGADISQLDSSHPDVYQQFMDGDFVVKSTSKSFNQISTDLALEHVNKVGKVAGGLIGITLTDSARDKWCLTYNEQSRIVDETTSMFGMAIDDTEYAPSVYKDVGPARIKRDREDVQKLQEKLSRFTIFDSESNAGGVLTCLMTMDLAPENIKNALLTAETHGESKIKEFVESRICKQDVGFHVKLKQSLSPTLTTMYTLETRKDASQKGQTIKADRLLFQRLLVAQDSGRGFEEETKVASSQGSDVEQLQSSHEEADTHIILHAKVAYMDGYERIIVSCRDTDVLVLLTHFAGHLIGELWMRTGTRQERPYVAVHDIQLTPTMQRNILVYHAITGCDTVSQPSGHGKKTTWKVFQQHGALLDDLGRGTLSESTIRSVEEFFCRIYSPASDETNIADVRYRMFQKGTKDQEKLPLSRKCLEHIKRAHHQAQVMCFPQIGTIPEIGVAHWKWMVRECYDRGDYTHTSVWTILSKRFTDIVCCKCKNCALPDALVGPRT</sequence>
<protein>
    <submittedName>
        <fullName evidence="2">Uncharacterized protein</fullName>
    </submittedName>
</protein>
<evidence type="ECO:0000256" key="1">
    <source>
        <dbReference type="SAM" id="MobiDB-lite"/>
    </source>
</evidence>
<dbReference type="AlphaFoldDB" id="A0A8J4YK10"/>
<keyword evidence="3" id="KW-1185">Reference proteome</keyword>
<evidence type="ECO:0000313" key="2">
    <source>
        <dbReference type="EMBL" id="KAG0728203.1"/>
    </source>
</evidence>
<evidence type="ECO:0000313" key="3">
    <source>
        <dbReference type="Proteomes" id="UP000770661"/>
    </source>
</evidence>
<accession>A0A8J4YK10</accession>
<reference evidence="2" key="1">
    <citation type="submission" date="2020-07" db="EMBL/GenBank/DDBJ databases">
        <title>The High-quality genome of the commercially important snow crab, Chionoecetes opilio.</title>
        <authorList>
            <person name="Jeong J.-H."/>
            <person name="Ryu S."/>
        </authorList>
    </citation>
    <scope>NUCLEOTIDE SEQUENCE</scope>
    <source>
        <strain evidence="2">MADBK_172401_WGS</strain>
        <tissue evidence="2">Digestive gland</tissue>
    </source>
</reference>
<dbReference type="Proteomes" id="UP000770661">
    <property type="component" value="Unassembled WGS sequence"/>
</dbReference>
<name>A0A8J4YK10_CHIOP</name>
<dbReference type="PANTHER" id="PTHR47018">
    <property type="entry name" value="CXC DOMAIN-CONTAINING PROTEIN-RELATED"/>
    <property type="match status" value="1"/>
</dbReference>
<dbReference type="OrthoDB" id="7428225at2759"/>